<accession>A0AAU8G4F1</accession>
<dbReference type="CDD" id="cd04301">
    <property type="entry name" value="NAT_SF"/>
    <property type="match status" value="1"/>
</dbReference>
<dbReference type="InterPro" id="IPR000182">
    <property type="entry name" value="GNAT_dom"/>
</dbReference>
<gene>
    <name evidence="2" type="ORF">ABRQ22_05320</name>
</gene>
<dbReference type="RefSeq" id="WP_253050660.1">
    <property type="nucleotide sequence ID" value="NZ_CP159290.1"/>
</dbReference>
<organism evidence="2">
    <name type="scientific">Cellulosimicrobium sp. ES-005</name>
    <dbReference type="NCBI Taxonomy" id="3163031"/>
    <lineage>
        <taxon>Bacteria</taxon>
        <taxon>Bacillati</taxon>
        <taxon>Actinomycetota</taxon>
        <taxon>Actinomycetes</taxon>
        <taxon>Micrococcales</taxon>
        <taxon>Promicromonosporaceae</taxon>
        <taxon>Cellulosimicrobium</taxon>
    </lineage>
</organism>
<evidence type="ECO:0000313" key="2">
    <source>
        <dbReference type="EMBL" id="XCH31107.1"/>
    </source>
</evidence>
<dbReference type="EMBL" id="CP159290">
    <property type="protein sequence ID" value="XCH31107.1"/>
    <property type="molecule type" value="Genomic_DNA"/>
</dbReference>
<dbReference type="InterPro" id="IPR016181">
    <property type="entry name" value="Acyl_CoA_acyltransferase"/>
</dbReference>
<dbReference type="Gene3D" id="3.40.630.30">
    <property type="match status" value="1"/>
</dbReference>
<dbReference type="GO" id="GO:0016747">
    <property type="term" value="F:acyltransferase activity, transferring groups other than amino-acyl groups"/>
    <property type="evidence" value="ECO:0007669"/>
    <property type="project" value="InterPro"/>
</dbReference>
<reference evidence="2" key="1">
    <citation type="submission" date="2024-06" db="EMBL/GenBank/DDBJ databases">
        <title>Complete genome sequence of the cellulolytic actinobacterium, Cellulosimicrobium ES-005.</title>
        <authorList>
            <person name="Matthews C.T."/>
            <person name="Underwood K.D."/>
            <person name="Ghanchi K.M."/>
            <person name="Fields S.D."/>
            <person name="Gardner S.G."/>
        </authorList>
    </citation>
    <scope>NUCLEOTIDE SEQUENCE</scope>
    <source>
        <strain evidence="2">ES-005</strain>
    </source>
</reference>
<feature type="domain" description="N-acetyltransferase" evidence="1">
    <location>
        <begin position="12"/>
        <end position="192"/>
    </location>
</feature>
<dbReference type="Pfam" id="PF13302">
    <property type="entry name" value="Acetyltransf_3"/>
    <property type="match status" value="1"/>
</dbReference>
<dbReference type="PANTHER" id="PTHR43415:SF3">
    <property type="entry name" value="GNAT-FAMILY ACETYLTRANSFERASE"/>
    <property type="match status" value="1"/>
</dbReference>
<keyword evidence="2" id="KW-0808">Transferase</keyword>
<sequence length="201" mass="22637">MTRGPVLLGEMVRLRPIEARDADRMWESLQDPESNRLTGTTATFTRDQIDTWSATISDREGRYDWAITAGAVRDGQPVSDEMIGEIVLNDLDEDARSANLRLALLPNYRGRGYGREAIFEVLRFAFEGATDVDGNRHEGPRLHRVSLDVLSINPRAQMLYESLGFREEGRLRDVYRDGDGWADATVMSILEDEFRAGLGTS</sequence>
<dbReference type="AlphaFoldDB" id="A0AAU8G4F1"/>
<dbReference type="EC" id="2.-.-.-" evidence="2"/>
<proteinExistence type="predicted"/>
<protein>
    <submittedName>
        <fullName evidence="2">GNAT family protein</fullName>
        <ecNumber evidence="2">2.-.-.-</ecNumber>
    </submittedName>
</protein>
<name>A0AAU8G4F1_9MICO</name>
<dbReference type="PANTHER" id="PTHR43415">
    <property type="entry name" value="SPERMIDINE N(1)-ACETYLTRANSFERASE"/>
    <property type="match status" value="1"/>
</dbReference>
<dbReference type="PROSITE" id="PS51186">
    <property type="entry name" value="GNAT"/>
    <property type="match status" value="1"/>
</dbReference>
<evidence type="ECO:0000259" key="1">
    <source>
        <dbReference type="PROSITE" id="PS51186"/>
    </source>
</evidence>
<dbReference type="SUPFAM" id="SSF55729">
    <property type="entry name" value="Acyl-CoA N-acyltransferases (Nat)"/>
    <property type="match status" value="1"/>
</dbReference>